<organism evidence="8 9">
    <name type="scientific">Pseudocohnilembus persalinus</name>
    <name type="common">Ciliate</name>
    <dbReference type="NCBI Taxonomy" id="266149"/>
    <lineage>
        <taxon>Eukaryota</taxon>
        <taxon>Sar</taxon>
        <taxon>Alveolata</taxon>
        <taxon>Ciliophora</taxon>
        <taxon>Intramacronucleata</taxon>
        <taxon>Oligohymenophorea</taxon>
        <taxon>Scuticociliatia</taxon>
        <taxon>Philasterida</taxon>
        <taxon>Pseudocohnilembidae</taxon>
        <taxon>Pseudocohnilembus</taxon>
    </lineage>
</organism>
<feature type="domain" description="Protein kinase" evidence="7">
    <location>
        <begin position="247"/>
        <end position="536"/>
    </location>
</feature>
<evidence type="ECO:0000259" key="7">
    <source>
        <dbReference type="PROSITE" id="PS50011"/>
    </source>
</evidence>
<proteinExistence type="predicted"/>
<feature type="binding site" evidence="5">
    <location>
        <position position="276"/>
    </location>
    <ligand>
        <name>ATP</name>
        <dbReference type="ChEBI" id="CHEBI:30616"/>
    </ligand>
</feature>
<dbReference type="AlphaFoldDB" id="A0A0V0QHF2"/>
<dbReference type="InterPro" id="IPR000719">
    <property type="entry name" value="Prot_kinase_dom"/>
</dbReference>
<evidence type="ECO:0000256" key="5">
    <source>
        <dbReference type="PROSITE-ProRule" id="PRU10141"/>
    </source>
</evidence>
<dbReference type="Pfam" id="PF00069">
    <property type="entry name" value="Pkinase"/>
    <property type="match status" value="1"/>
</dbReference>
<accession>A0A0V0QHF2</accession>
<comment type="caution">
    <text evidence="8">The sequence shown here is derived from an EMBL/GenBank/DDBJ whole genome shotgun (WGS) entry which is preliminary data.</text>
</comment>
<dbReference type="PROSITE" id="PS00107">
    <property type="entry name" value="PROTEIN_KINASE_ATP"/>
    <property type="match status" value="1"/>
</dbReference>
<dbReference type="PROSITE" id="PS50011">
    <property type="entry name" value="PROTEIN_KINASE_DOM"/>
    <property type="match status" value="1"/>
</dbReference>
<evidence type="ECO:0000256" key="2">
    <source>
        <dbReference type="ARBA" id="ARBA00022741"/>
    </source>
</evidence>
<dbReference type="SUPFAM" id="SSF56112">
    <property type="entry name" value="Protein kinase-like (PK-like)"/>
    <property type="match status" value="1"/>
</dbReference>
<protein>
    <submittedName>
        <fullName evidence="8">Protein kinase-like domain</fullName>
    </submittedName>
</protein>
<dbReference type="EMBL" id="LDAU01000170">
    <property type="protein sequence ID" value="KRX01493.1"/>
    <property type="molecule type" value="Genomic_DNA"/>
</dbReference>
<dbReference type="Proteomes" id="UP000054937">
    <property type="component" value="Unassembled WGS sequence"/>
</dbReference>
<keyword evidence="6" id="KW-0175">Coiled coil</keyword>
<keyword evidence="1" id="KW-0808">Transferase</keyword>
<dbReference type="PANTHER" id="PTHR48016">
    <property type="entry name" value="MAP KINASE KINASE KINASE SSK2-RELATED-RELATED"/>
    <property type="match status" value="1"/>
</dbReference>
<evidence type="ECO:0000313" key="9">
    <source>
        <dbReference type="Proteomes" id="UP000054937"/>
    </source>
</evidence>
<gene>
    <name evidence="8" type="ORF">PPERSA_01396</name>
</gene>
<feature type="coiled-coil region" evidence="6">
    <location>
        <begin position="211"/>
        <end position="238"/>
    </location>
</feature>
<dbReference type="InterPro" id="IPR017441">
    <property type="entry name" value="Protein_kinase_ATP_BS"/>
</dbReference>
<evidence type="ECO:0000256" key="3">
    <source>
        <dbReference type="ARBA" id="ARBA00022777"/>
    </source>
</evidence>
<keyword evidence="9" id="KW-1185">Reference proteome</keyword>
<dbReference type="PROSITE" id="PS00108">
    <property type="entry name" value="PROTEIN_KINASE_ST"/>
    <property type="match status" value="1"/>
</dbReference>
<evidence type="ECO:0000256" key="4">
    <source>
        <dbReference type="ARBA" id="ARBA00022840"/>
    </source>
</evidence>
<dbReference type="SMART" id="SM00220">
    <property type="entry name" value="S_TKc"/>
    <property type="match status" value="1"/>
</dbReference>
<dbReference type="Gene3D" id="1.10.510.10">
    <property type="entry name" value="Transferase(Phosphotransferase) domain 1"/>
    <property type="match status" value="1"/>
</dbReference>
<keyword evidence="3 8" id="KW-0418">Kinase</keyword>
<sequence length="538" mass="62713">MLVKPLQQNTYQQINQQKQYDDSFFPNLHPHSPLNIVKKARSEINNKKLTPKLTQKGKTLRPNPRRVQSAKNAIKINCQNQFNQSQNQNSQNQSNSNWPEFYDKCYSQSFKEQNSINILKNQANLDSQEIPKEKQKYQNNKNNTNVQQENQYLNRNLSSHKYQKLRPITAITTFNNARTGYISPYEYNQSNNNNINSEETSQYSIIKNSNKQHYELTKKELQLQKKKLDENFERKKKMAQNKSNLFKINDILLGEGTYGQVYQGLVKDTGKFIAVKQINIAEFPGVEEDITSEIQMLQNLQHPNIVRYLGSKIEKDNLFIYLEQMTSGSLMGMLKEYGKFQENIIKKYTQQLLQGLNYLHSYGVVHRDLKCANILCDSAGNIKLTDFGSAQYLNKFIRPGKEFGVNNDSQMQIASNYSFMSKNQTQNNNNANQNLDSSLDKILEEQKEEKEQKNFNNMKGSLYWMARCCIIEMATGEHPWKECRSVSELICLIFSQKLPEIPNELSENCKDFIKKCLTFEKDLRPRISDLLEHPFVQE</sequence>
<dbReference type="InterPro" id="IPR011009">
    <property type="entry name" value="Kinase-like_dom_sf"/>
</dbReference>
<dbReference type="InterPro" id="IPR050538">
    <property type="entry name" value="MAP_kinase_kinase_kinase"/>
</dbReference>
<reference evidence="8 9" key="1">
    <citation type="journal article" date="2015" name="Sci. Rep.">
        <title>Genome of the facultative scuticociliatosis pathogen Pseudocohnilembus persalinus provides insight into its virulence through horizontal gene transfer.</title>
        <authorList>
            <person name="Xiong J."/>
            <person name="Wang G."/>
            <person name="Cheng J."/>
            <person name="Tian M."/>
            <person name="Pan X."/>
            <person name="Warren A."/>
            <person name="Jiang C."/>
            <person name="Yuan D."/>
            <person name="Miao W."/>
        </authorList>
    </citation>
    <scope>NUCLEOTIDE SEQUENCE [LARGE SCALE GENOMIC DNA]</scope>
    <source>
        <strain evidence="8">36N120E</strain>
    </source>
</reference>
<evidence type="ECO:0000256" key="1">
    <source>
        <dbReference type="ARBA" id="ARBA00022679"/>
    </source>
</evidence>
<evidence type="ECO:0000313" key="8">
    <source>
        <dbReference type="EMBL" id="KRX01493.1"/>
    </source>
</evidence>
<keyword evidence="2 5" id="KW-0547">Nucleotide-binding</keyword>
<dbReference type="Gene3D" id="3.30.200.20">
    <property type="entry name" value="Phosphorylase Kinase, domain 1"/>
    <property type="match status" value="1"/>
</dbReference>
<dbReference type="OrthoDB" id="2914378at2759"/>
<keyword evidence="4 5" id="KW-0067">ATP-binding</keyword>
<dbReference type="PANTHER" id="PTHR48016:SF56">
    <property type="entry name" value="MAPKK KINASE"/>
    <property type="match status" value="1"/>
</dbReference>
<dbReference type="CDD" id="cd06606">
    <property type="entry name" value="STKc_MAPKKK"/>
    <property type="match status" value="1"/>
</dbReference>
<dbReference type="GO" id="GO:0004672">
    <property type="term" value="F:protein kinase activity"/>
    <property type="evidence" value="ECO:0007669"/>
    <property type="project" value="InterPro"/>
</dbReference>
<evidence type="ECO:0000256" key="6">
    <source>
        <dbReference type="SAM" id="Coils"/>
    </source>
</evidence>
<name>A0A0V0QHF2_PSEPJ</name>
<dbReference type="InParanoid" id="A0A0V0QHF2"/>
<dbReference type="GO" id="GO:0005524">
    <property type="term" value="F:ATP binding"/>
    <property type="evidence" value="ECO:0007669"/>
    <property type="project" value="UniProtKB-UniRule"/>
</dbReference>
<dbReference type="InterPro" id="IPR008271">
    <property type="entry name" value="Ser/Thr_kinase_AS"/>
</dbReference>